<reference evidence="2 3" key="1">
    <citation type="submission" date="2015-11" db="EMBL/GenBank/DDBJ databases">
        <title>Genomic analysis of 38 Legionella species identifies large and diverse effector repertoires.</title>
        <authorList>
            <person name="Burstein D."/>
            <person name="Amaro F."/>
            <person name="Zusman T."/>
            <person name="Lifshitz Z."/>
            <person name="Cohen O."/>
            <person name="Gilbert J.A."/>
            <person name="Pupko T."/>
            <person name="Shuman H.A."/>
            <person name="Segal G."/>
        </authorList>
    </citation>
    <scope>NUCLEOTIDE SEQUENCE [LARGE SCALE GENOMIC DNA]</scope>
    <source>
        <strain evidence="2 3">PX-1-G2-E2</strain>
    </source>
</reference>
<accession>A0A0W0WCC4</accession>
<dbReference type="RefSeq" id="WP_058451535.1">
    <property type="nucleotide sequence ID" value="NZ_CAAAIB010000003.1"/>
</dbReference>
<dbReference type="AlphaFoldDB" id="A0A0W0WCC4"/>
<dbReference type="EMBL" id="LNYL01000020">
    <property type="protein sequence ID" value="KTD29891.1"/>
    <property type="molecule type" value="Genomic_DNA"/>
</dbReference>
<organism evidence="2 3">
    <name type="scientific">Legionella maceachernii</name>
    <dbReference type="NCBI Taxonomy" id="466"/>
    <lineage>
        <taxon>Bacteria</taxon>
        <taxon>Pseudomonadati</taxon>
        <taxon>Pseudomonadota</taxon>
        <taxon>Gammaproteobacteria</taxon>
        <taxon>Legionellales</taxon>
        <taxon>Legionellaceae</taxon>
        <taxon>Legionella</taxon>
    </lineage>
</organism>
<comment type="caution">
    <text evidence="2">The sequence shown here is derived from an EMBL/GenBank/DDBJ whole genome shotgun (WGS) entry which is preliminary data.</text>
</comment>
<dbReference type="Proteomes" id="UP000054908">
    <property type="component" value="Unassembled WGS sequence"/>
</dbReference>
<sequence>MPEKITQLHVKTDWLEINTTSIRFGPTKSEEGEQVYGRRYDASSNTEVGNWCLLPLFVNDGQVSKGIKTVLVGANGQMLSIPCNQIAPEGRDTTAILFLEDEKLSKKIEELTVEATSLQEQISRTAARLEAHQKEQKKLQEQEQQQSELQEYKQSQEQLHQTLQEQKQLEEQLYNHVQGQLQELQRQKTGVFFYASPQGRQLAEEFITKYGSVSHFFESKRFQAASSLSLLFPSTLIDIAIESIDHYYQQHRKEQGSGDPEIVIWKLHQKDNNDAYQSIGRTLPDTYKNHAPQTLYAVFFPNTLHLSDLRVKFSDLWRIHKSLNASNNLISFEVTKEWLSENTIPLNYRRLRRAEQGQQVSKVYGYELKDAMRTLKEKSHLFLVEGHIVRAVENLPVVYTAGNGRTITIPHSGPVAMKGKNLEKFAVEKVYLLADNTHPNCHSGLIFSGSEEEIIQNFLSQYPTPTDFIYSKFYRNNSEIMLFVDDDSLWDELGDKIWDISRWLLFDAPLQEDGKIIKSARGNDVYAIEFPKEMTLQQIKASFPRIFANYLALTQRQSVPIQEELPKTSDNPFYFWRTFTEWGKNMLNSPVHEERTPLLPS</sequence>
<evidence type="ECO:0000313" key="3">
    <source>
        <dbReference type="Proteomes" id="UP000054908"/>
    </source>
</evidence>
<feature type="region of interest" description="Disordered" evidence="1">
    <location>
        <begin position="133"/>
        <end position="153"/>
    </location>
</feature>
<proteinExistence type="predicted"/>
<gene>
    <name evidence="2" type="primary">fadR</name>
    <name evidence="2" type="ORF">Lmac_0713</name>
</gene>
<evidence type="ECO:0000256" key="1">
    <source>
        <dbReference type="SAM" id="MobiDB-lite"/>
    </source>
</evidence>
<dbReference type="PATRIC" id="fig|466.6.peg.767"/>
<protein>
    <submittedName>
        <fullName evidence="2">Fatty acid metabolism regulator protein</fullName>
    </submittedName>
</protein>
<keyword evidence="3" id="KW-1185">Reference proteome</keyword>
<feature type="compositionally biased region" description="Low complexity" evidence="1">
    <location>
        <begin position="142"/>
        <end position="153"/>
    </location>
</feature>
<evidence type="ECO:0000313" key="2">
    <source>
        <dbReference type="EMBL" id="KTD29891.1"/>
    </source>
</evidence>
<name>A0A0W0WCC4_9GAMM</name>